<keyword evidence="2" id="KW-0418">Kinase</keyword>
<dbReference type="PIRSF" id="PIRSF036625">
    <property type="entry name" value="GAF_ANTAR"/>
    <property type="match status" value="1"/>
</dbReference>
<dbReference type="RefSeq" id="WP_231116538.1">
    <property type="nucleotide sequence ID" value="NZ_SGXD01000005.1"/>
</dbReference>
<keyword evidence="4" id="KW-0804">Transcription</keyword>
<dbReference type="AlphaFoldDB" id="A0A4Q7NB87"/>
<dbReference type="EMBL" id="SGXD01000005">
    <property type="protein sequence ID" value="RZS80155.1"/>
    <property type="molecule type" value="Genomic_DNA"/>
</dbReference>
<evidence type="ECO:0000256" key="1">
    <source>
        <dbReference type="ARBA" id="ARBA00022679"/>
    </source>
</evidence>
<dbReference type="Pfam" id="PF03861">
    <property type="entry name" value="ANTAR"/>
    <property type="match status" value="1"/>
</dbReference>
<proteinExistence type="predicted"/>
<keyword evidence="7" id="KW-1185">Reference proteome</keyword>
<dbReference type="Gene3D" id="3.30.450.40">
    <property type="match status" value="1"/>
</dbReference>
<name>A0A4Q7NB87_9ACTN</name>
<dbReference type="Proteomes" id="UP000293638">
    <property type="component" value="Unassembled WGS sequence"/>
</dbReference>
<comment type="caution">
    <text evidence="6">The sequence shown here is derived from an EMBL/GenBank/DDBJ whole genome shotgun (WGS) entry which is preliminary data.</text>
</comment>
<keyword evidence="3" id="KW-0805">Transcription regulation</keyword>
<dbReference type="SMART" id="SM01012">
    <property type="entry name" value="ANTAR"/>
    <property type="match status" value="1"/>
</dbReference>
<evidence type="ECO:0000256" key="3">
    <source>
        <dbReference type="ARBA" id="ARBA00023015"/>
    </source>
</evidence>
<evidence type="ECO:0000313" key="6">
    <source>
        <dbReference type="EMBL" id="RZS80155.1"/>
    </source>
</evidence>
<dbReference type="Pfam" id="PF13185">
    <property type="entry name" value="GAF_2"/>
    <property type="match status" value="1"/>
</dbReference>
<sequence>MRPTDQVLDELATTVLVDEPRDAVLARVTALAREAIGPAEDVSLTLLEGERAFTAAHTGQLALDADELQYERGAGPCMDAARAGVVLVVSDMATEERWPSYAPAAAAKGVGSSLSVPLPVQVSTIGGLNVYSTSTHAFDDPDVVALSQRVAQLAAVVIANATSYASALDQARQLSEAMASRAVIEQAKGIIMGARRCSADDAFAELARASQHANRKLRDLAVEITQGVIR</sequence>
<dbReference type="SMART" id="SM00065">
    <property type="entry name" value="GAF"/>
    <property type="match status" value="1"/>
</dbReference>
<dbReference type="SUPFAM" id="SSF52172">
    <property type="entry name" value="CheY-like"/>
    <property type="match status" value="1"/>
</dbReference>
<accession>A0A4Q7NB87</accession>
<dbReference type="InterPro" id="IPR005561">
    <property type="entry name" value="ANTAR"/>
</dbReference>
<evidence type="ECO:0000256" key="2">
    <source>
        <dbReference type="ARBA" id="ARBA00022777"/>
    </source>
</evidence>
<dbReference type="InterPro" id="IPR036388">
    <property type="entry name" value="WH-like_DNA-bd_sf"/>
</dbReference>
<dbReference type="PROSITE" id="PS50921">
    <property type="entry name" value="ANTAR"/>
    <property type="match status" value="1"/>
</dbReference>
<dbReference type="InterPro" id="IPR029016">
    <property type="entry name" value="GAF-like_dom_sf"/>
</dbReference>
<dbReference type="InterPro" id="IPR012074">
    <property type="entry name" value="GAF_ANTAR"/>
</dbReference>
<dbReference type="SUPFAM" id="SSF55781">
    <property type="entry name" value="GAF domain-like"/>
    <property type="match status" value="1"/>
</dbReference>
<protein>
    <submittedName>
        <fullName evidence="6">GAF domain-containing protein</fullName>
    </submittedName>
</protein>
<dbReference type="Gene3D" id="1.10.10.10">
    <property type="entry name" value="Winged helix-like DNA-binding domain superfamily/Winged helix DNA-binding domain"/>
    <property type="match status" value="1"/>
</dbReference>
<gene>
    <name evidence="6" type="ORF">EV189_3636</name>
</gene>
<reference evidence="6 7" key="1">
    <citation type="submission" date="2019-02" db="EMBL/GenBank/DDBJ databases">
        <title>Genomic Encyclopedia of Type Strains, Phase IV (KMG-IV): sequencing the most valuable type-strain genomes for metagenomic binning, comparative biology and taxonomic classification.</title>
        <authorList>
            <person name="Goeker M."/>
        </authorList>
    </citation>
    <scope>NUCLEOTIDE SEQUENCE [LARGE SCALE GENOMIC DNA]</scope>
    <source>
        <strain evidence="6 7">DSM 45622</strain>
    </source>
</reference>
<evidence type="ECO:0000256" key="4">
    <source>
        <dbReference type="ARBA" id="ARBA00023163"/>
    </source>
</evidence>
<dbReference type="InterPro" id="IPR011006">
    <property type="entry name" value="CheY-like_superfamily"/>
</dbReference>
<dbReference type="GO" id="GO:0003723">
    <property type="term" value="F:RNA binding"/>
    <property type="evidence" value="ECO:0007669"/>
    <property type="project" value="InterPro"/>
</dbReference>
<dbReference type="InterPro" id="IPR003018">
    <property type="entry name" value="GAF"/>
</dbReference>
<feature type="domain" description="ANTAR" evidence="5">
    <location>
        <begin position="164"/>
        <end position="225"/>
    </location>
</feature>
<organism evidence="6 7">
    <name type="scientific">Motilibacter rhizosphaerae</name>
    <dbReference type="NCBI Taxonomy" id="598652"/>
    <lineage>
        <taxon>Bacteria</taxon>
        <taxon>Bacillati</taxon>
        <taxon>Actinomycetota</taxon>
        <taxon>Actinomycetes</taxon>
        <taxon>Motilibacterales</taxon>
        <taxon>Motilibacteraceae</taxon>
        <taxon>Motilibacter</taxon>
    </lineage>
</organism>
<evidence type="ECO:0000313" key="7">
    <source>
        <dbReference type="Proteomes" id="UP000293638"/>
    </source>
</evidence>
<dbReference type="GO" id="GO:0016301">
    <property type="term" value="F:kinase activity"/>
    <property type="evidence" value="ECO:0007669"/>
    <property type="project" value="UniProtKB-KW"/>
</dbReference>
<keyword evidence="1" id="KW-0808">Transferase</keyword>
<evidence type="ECO:0000259" key="5">
    <source>
        <dbReference type="PROSITE" id="PS50921"/>
    </source>
</evidence>